<proteinExistence type="predicted"/>
<evidence type="ECO:0000313" key="1">
    <source>
        <dbReference type="EMBL" id="GAI41332.1"/>
    </source>
</evidence>
<comment type="caution">
    <text evidence="1">The sequence shown here is derived from an EMBL/GenBank/DDBJ whole genome shotgun (WGS) entry which is preliminary data.</text>
</comment>
<dbReference type="AlphaFoldDB" id="X1NBC1"/>
<gene>
    <name evidence="1" type="ORF">S06H3_52065</name>
</gene>
<sequence>LCKRTMEEIAEERLGGIAQPKELRITLNDKFVFPYYLCDECEDFLRAAIPQVLVAEGLIKFDDEKDKYVLPPLEKLTQMVNEYRQALEWLLTLLERIVKILESLTTVDEKAMQATVEGIKELMAKMLEIRGEK</sequence>
<reference evidence="1" key="1">
    <citation type="journal article" date="2014" name="Front. Microbiol.">
        <title>High frequency of phylogenetically diverse reductive dehalogenase-homologous genes in deep subseafloor sedimentary metagenomes.</title>
        <authorList>
            <person name="Kawai M."/>
            <person name="Futagami T."/>
            <person name="Toyoda A."/>
            <person name="Takaki Y."/>
            <person name="Nishi S."/>
            <person name="Hori S."/>
            <person name="Arai W."/>
            <person name="Tsubouchi T."/>
            <person name="Morono Y."/>
            <person name="Uchiyama I."/>
            <person name="Ito T."/>
            <person name="Fujiyama A."/>
            <person name="Inagaki F."/>
            <person name="Takami H."/>
        </authorList>
    </citation>
    <scope>NUCLEOTIDE SEQUENCE</scope>
    <source>
        <strain evidence="1">Expedition CK06-06</strain>
    </source>
</reference>
<name>X1NBC1_9ZZZZ</name>
<accession>X1NBC1</accession>
<dbReference type="EMBL" id="BARV01033081">
    <property type="protein sequence ID" value="GAI41332.1"/>
    <property type="molecule type" value="Genomic_DNA"/>
</dbReference>
<organism evidence="1">
    <name type="scientific">marine sediment metagenome</name>
    <dbReference type="NCBI Taxonomy" id="412755"/>
    <lineage>
        <taxon>unclassified sequences</taxon>
        <taxon>metagenomes</taxon>
        <taxon>ecological metagenomes</taxon>
    </lineage>
</organism>
<protein>
    <submittedName>
        <fullName evidence="1">Uncharacterized protein</fullName>
    </submittedName>
</protein>
<feature type="non-terminal residue" evidence="1">
    <location>
        <position position="1"/>
    </location>
</feature>